<feature type="compositionally biased region" description="Basic residues" evidence="1">
    <location>
        <begin position="1"/>
        <end position="19"/>
    </location>
</feature>
<protein>
    <submittedName>
        <fullName evidence="2">Uncharacterized protein</fullName>
    </submittedName>
</protein>
<name>A0A1X6NLG2_PORUM</name>
<dbReference type="AlphaFoldDB" id="A0A1X6NLG2"/>
<keyword evidence="3" id="KW-1185">Reference proteome</keyword>
<evidence type="ECO:0000313" key="2">
    <source>
        <dbReference type="EMBL" id="OSX69306.1"/>
    </source>
</evidence>
<accession>A0A1X6NLG2</accession>
<sequence length="34" mass="3845">MKLRLRLRARAHASRHGAARPRVSAPRLLGWPAD</sequence>
<organism evidence="2 3">
    <name type="scientific">Porphyra umbilicalis</name>
    <name type="common">Purple laver</name>
    <name type="synonym">Red alga</name>
    <dbReference type="NCBI Taxonomy" id="2786"/>
    <lineage>
        <taxon>Eukaryota</taxon>
        <taxon>Rhodophyta</taxon>
        <taxon>Bangiophyceae</taxon>
        <taxon>Bangiales</taxon>
        <taxon>Bangiaceae</taxon>
        <taxon>Porphyra</taxon>
    </lineage>
</organism>
<reference evidence="2 3" key="1">
    <citation type="submission" date="2017-03" db="EMBL/GenBank/DDBJ databases">
        <title>WGS assembly of Porphyra umbilicalis.</title>
        <authorList>
            <person name="Brawley S.H."/>
            <person name="Blouin N.A."/>
            <person name="Ficko-Blean E."/>
            <person name="Wheeler G.L."/>
            <person name="Lohr M."/>
            <person name="Goodson H.V."/>
            <person name="Jenkins J.W."/>
            <person name="Blaby-Haas C.E."/>
            <person name="Helliwell K.E."/>
            <person name="Chan C."/>
            <person name="Marriage T."/>
            <person name="Bhattacharya D."/>
            <person name="Klein A.S."/>
            <person name="Badis Y."/>
            <person name="Brodie J."/>
            <person name="Cao Y."/>
            <person name="Collen J."/>
            <person name="Dittami S.M."/>
            <person name="Gachon C.M."/>
            <person name="Green B.R."/>
            <person name="Karpowicz S."/>
            <person name="Kim J.W."/>
            <person name="Kudahl U."/>
            <person name="Lin S."/>
            <person name="Michel G."/>
            <person name="Mittag M."/>
            <person name="Olson B.J."/>
            <person name="Pangilinan J."/>
            <person name="Peng Y."/>
            <person name="Qiu H."/>
            <person name="Shu S."/>
            <person name="Singer J.T."/>
            <person name="Smith A.G."/>
            <person name="Sprecher B.N."/>
            <person name="Wagner V."/>
            <person name="Wang W."/>
            <person name="Wang Z.-Y."/>
            <person name="Yan J."/>
            <person name="Yarish C."/>
            <person name="Zoeuner-Riek S."/>
            <person name="Zhuang Y."/>
            <person name="Zou Y."/>
            <person name="Lindquist E.A."/>
            <person name="Grimwood J."/>
            <person name="Barry K."/>
            <person name="Rokhsar D.S."/>
            <person name="Schmutz J."/>
            <person name="Stiller J.W."/>
            <person name="Grossman A.R."/>
            <person name="Prochnik S.E."/>
        </authorList>
    </citation>
    <scope>NUCLEOTIDE SEQUENCE [LARGE SCALE GENOMIC DNA]</scope>
    <source>
        <strain evidence="2">4086291</strain>
    </source>
</reference>
<dbReference type="Proteomes" id="UP000218209">
    <property type="component" value="Unassembled WGS sequence"/>
</dbReference>
<proteinExistence type="predicted"/>
<feature type="region of interest" description="Disordered" evidence="1">
    <location>
        <begin position="1"/>
        <end position="22"/>
    </location>
</feature>
<evidence type="ECO:0000256" key="1">
    <source>
        <dbReference type="SAM" id="MobiDB-lite"/>
    </source>
</evidence>
<gene>
    <name evidence="2" type="ORF">BU14_1634s0002</name>
</gene>
<evidence type="ECO:0000313" key="3">
    <source>
        <dbReference type="Proteomes" id="UP000218209"/>
    </source>
</evidence>
<dbReference type="EMBL" id="KV919625">
    <property type="protein sequence ID" value="OSX69306.1"/>
    <property type="molecule type" value="Genomic_DNA"/>
</dbReference>